<dbReference type="InterPro" id="IPR036388">
    <property type="entry name" value="WH-like_DNA-bd_sf"/>
</dbReference>
<reference evidence="6 7" key="1">
    <citation type="submission" date="2019-11" db="EMBL/GenBank/DDBJ databases">
        <authorList>
            <person name="Jiang L.-Q."/>
        </authorList>
    </citation>
    <scope>NUCLEOTIDE SEQUENCE [LARGE SCALE GENOMIC DNA]</scope>
    <source>
        <strain evidence="6 7">YIM 132087</strain>
    </source>
</reference>
<dbReference type="Pfam" id="PF03466">
    <property type="entry name" value="LysR_substrate"/>
    <property type="match status" value="1"/>
</dbReference>
<feature type="domain" description="HTH lysR-type" evidence="5">
    <location>
        <begin position="1"/>
        <end position="58"/>
    </location>
</feature>
<dbReference type="SUPFAM" id="SSF53850">
    <property type="entry name" value="Periplasmic binding protein-like II"/>
    <property type="match status" value="1"/>
</dbReference>
<dbReference type="GO" id="GO:0003700">
    <property type="term" value="F:DNA-binding transcription factor activity"/>
    <property type="evidence" value="ECO:0007669"/>
    <property type="project" value="InterPro"/>
</dbReference>
<evidence type="ECO:0000313" key="7">
    <source>
        <dbReference type="Proteomes" id="UP000460221"/>
    </source>
</evidence>
<keyword evidence="7" id="KW-1185">Reference proteome</keyword>
<dbReference type="InterPro" id="IPR005119">
    <property type="entry name" value="LysR_subst-bd"/>
</dbReference>
<dbReference type="PANTHER" id="PTHR30419">
    <property type="entry name" value="HTH-TYPE TRANSCRIPTIONAL REGULATOR YBHD"/>
    <property type="match status" value="1"/>
</dbReference>
<dbReference type="FunFam" id="1.10.10.10:FF:000001">
    <property type="entry name" value="LysR family transcriptional regulator"/>
    <property type="match status" value="1"/>
</dbReference>
<dbReference type="SUPFAM" id="SSF46785">
    <property type="entry name" value="Winged helix' DNA-binding domain"/>
    <property type="match status" value="1"/>
</dbReference>
<evidence type="ECO:0000259" key="5">
    <source>
        <dbReference type="PROSITE" id="PS50931"/>
    </source>
</evidence>
<dbReference type="Pfam" id="PF00126">
    <property type="entry name" value="HTH_1"/>
    <property type="match status" value="1"/>
</dbReference>
<accession>A0A7K1FMI0</accession>
<dbReference type="GO" id="GO:0005829">
    <property type="term" value="C:cytosol"/>
    <property type="evidence" value="ECO:0007669"/>
    <property type="project" value="TreeGrafter"/>
</dbReference>
<comment type="caution">
    <text evidence="6">The sequence shown here is derived from an EMBL/GenBank/DDBJ whole genome shotgun (WGS) entry which is preliminary data.</text>
</comment>
<evidence type="ECO:0000256" key="4">
    <source>
        <dbReference type="ARBA" id="ARBA00023163"/>
    </source>
</evidence>
<dbReference type="Gene3D" id="1.10.10.10">
    <property type="entry name" value="Winged helix-like DNA-binding domain superfamily/Winged helix DNA-binding domain"/>
    <property type="match status" value="1"/>
</dbReference>
<comment type="similarity">
    <text evidence="1">Belongs to the LysR transcriptional regulatory family.</text>
</comment>
<evidence type="ECO:0000313" key="6">
    <source>
        <dbReference type="EMBL" id="MTD15362.1"/>
    </source>
</evidence>
<dbReference type="PRINTS" id="PR00039">
    <property type="entry name" value="HTHLYSR"/>
</dbReference>
<dbReference type="RefSeq" id="WP_154769382.1">
    <property type="nucleotide sequence ID" value="NZ_WLYK01000006.1"/>
</dbReference>
<dbReference type="PROSITE" id="PS50931">
    <property type="entry name" value="HTH_LYSR"/>
    <property type="match status" value="1"/>
</dbReference>
<keyword evidence="2" id="KW-0805">Transcription regulation</keyword>
<dbReference type="InterPro" id="IPR000847">
    <property type="entry name" value="LysR_HTH_N"/>
</dbReference>
<dbReference type="InterPro" id="IPR050950">
    <property type="entry name" value="HTH-type_LysR_regulators"/>
</dbReference>
<evidence type="ECO:0000256" key="2">
    <source>
        <dbReference type="ARBA" id="ARBA00023015"/>
    </source>
</evidence>
<dbReference type="Gene3D" id="3.40.190.290">
    <property type="match status" value="1"/>
</dbReference>
<sequence length="304" mass="32140">MELRHLKYFVAVAEERNFTRAGERLHIVQSAVSAAVKGLERELGAELLDRGSRRVRLTDAGEALLPQARLTLAAARDARDAVAQVRGGLRGTLRVGTLTSVSGLLDLPAALGEYHRRHPGVVLRTSAAPTGSQGLVDALIAHRLDVTVVSLPGPAPAGITVVDLASAPIDLAVPAEHRLADRDTVTLADLDDADFIDSPIGYGNRAVVDRAFATAGLRRRVTIEIPDIATGVEYVRHGLGIALLPRFVLPRFTQPGSGVDAGVRTIRVTGAELDWPLSVAVPADRAPGAAVTALLELIGDFVRS</sequence>
<dbReference type="Proteomes" id="UP000460221">
    <property type="component" value="Unassembled WGS sequence"/>
</dbReference>
<organism evidence="6 7">
    <name type="scientific">Nakamurella alba</name>
    <dbReference type="NCBI Taxonomy" id="2665158"/>
    <lineage>
        <taxon>Bacteria</taxon>
        <taxon>Bacillati</taxon>
        <taxon>Actinomycetota</taxon>
        <taxon>Actinomycetes</taxon>
        <taxon>Nakamurellales</taxon>
        <taxon>Nakamurellaceae</taxon>
        <taxon>Nakamurella</taxon>
    </lineage>
</organism>
<protein>
    <submittedName>
        <fullName evidence="6">LysR family transcriptional regulator</fullName>
    </submittedName>
</protein>
<name>A0A7K1FMI0_9ACTN</name>
<dbReference type="GO" id="GO:0003677">
    <property type="term" value="F:DNA binding"/>
    <property type="evidence" value="ECO:0007669"/>
    <property type="project" value="UniProtKB-KW"/>
</dbReference>
<dbReference type="InterPro" id="IPR036390">
    <property type="entry name" value="WH_DNA-bd_sf"/>
</dbReference>
<proteinExistence type="inferred from homology"/>
<dbReference type="PANTHER" id="PTHR30419:SF31">
    <property type="entry name" value="BLR3139 PROTEIN"/>
    <property type="match status" value="1"/>
</dbReference>
<dbReference type="AlphaFoldDB" id="A0A7K1FMI0"/>
<keyword evidence="3" id="KW-0238">DNA-binding</keyword>
<keyword evidence="4" id="KW-0804">Transcription</keyword>
<dbReference type="EMBL" id="WLYK01000006">
    <property type="protein sequence ID" value="MTD15362.1"/>
    <property type="molecule type" value="Genomic_DNA"/>
</dbReference>
<evidence type="ECO:0000256" key="3">
    <source>
        <dbReference type="ARBA" id="ARBA00023125"/>
    </source>
</evidence>
<gene>
    <name evidence="6" type="ORF">GIS00_15595</name>
</gene>
<evidence type="ECO:0000256" key="1">
    <source>
        <dbReference type="ARBA" id="ARBA00009437"/>
    </source>
</evidence>